<reference evidence="2" key="1">
    <citation type="journal article" date="2022" name="Int. J. Mol. Sci.">
        <title>Draft Genome of Tanacetum Coccineum: Genomic Comparison of Closely Related Tanacetum-Family Plants.</title>
        <authorList>
            <person name="Yamashiro T."/>
            <person name="Shiraishi A."/>
            <person name="Nakayama K."/>
            <person name="Satake H."/>
        </authorList>
    </citation>
    <scope>NUCLEOTIDE SEQUENCE</scope>
</reference>
<protein>
    <submittedName>
        <fullName evidence="2">Uncharacterized protein</fullName>
    </submittedName>
</protein>
<gene>
    <name evidence="2" type="ORF">Tco_0774776</name>
</gene>
<evidence type="ECO:0000313" key="2">
    <source>
        <dbReference type="EMBL" id="GJS92140.1"/>
    </source>
</evidence>
<feature type="compositionally biased region" description="Basic and acidic residues" evidence="1">
    <location>
        <begin position="372"/>
        <end position="383"/>
    </location>
</feature>
<organism evidence="2 3">
    <name type="scientific">Tanacetum coccineum</name>
    <dbReference type="NCBI Taxonomy" id="301880"/>
    <lineage>
        <taxon>Eukaryota</taxon>
        <taxon>Viridiplantae</taxon>
        <taxon>Streptophyta</taxon>
        <taxon>Embryophyta</taxon>
        <taxon>Tracheophyta</taxon>
        <taxon>Spermatophyta</taxon>
        <taxon>Magnoliopsida</taxon>
        <taxon>eudicotyledons</taxon>
        <taxon>Gunneridae</taxon>
        <taxon>Pentapetalae</taxon>
        <taxon>asterids</taxon>
        <taxon>campanulids</taxon>
        <taxon>Asterales</taxon>
        <taxon>Asteraceae</taxon>
        <taxon>Asteroideae</taxon>
        <taxon>Anthemideae</taxon>
        <taxon>Anthemidinae</taxon>
        <taxon>Tanacetum</taxon>
    </lineage>
</organism>
<comment type="caution">
    <text evidence="2">The sequence shown here is derived from an EMBL/GenBank/DDBJ whole genome shotgun (WGS) entry which is preliminary data.</text>
</comment>
<reference evidence="2" key="2">
    <citation type="submission" date="2022-01" db="EMBL/GenBank/DDBJ databases">
        <authorList>
            <person name="Yamashiro T."/>
            <person name="Shiraishi A."/>
            <person name="Satake H."/>
            <person name="Nakayama K."/>
        </authorList>
    </citation>
    <scope>NUCLEOTIDE SEQUENCE</scope>
</reference>
<evidence type="ECO:0000313" key="3">
    <source>
        <dbReference type="Proteomes" id="UP001151760"/>
    </source>
</evidence>
<dbReference type="Proteomes" id="UP001151760">
    <property type="component" value="Unassembled WGS sequence"/>
</dbReference>
<name>A0ABQ4ZT05_9ASTR</name>
<feature type="region of interest" description="Disordered" evidence="1">
    <location>
        <begin position="208"/>
        <end position="265"/>
    </location>
</feature>
<feature type="region of interest" description="Disordered" evidence="1">
    <location>
        <begin position="735"/>
        <end position="817"/>
    </location>
</feature>
<feature type="compositionally biased region" description="Basic and acidic residues" evidence="1">
    <location>
        <begin position="229"/>
        <end position="243"/>
    </location>
</feature>
<feature type="compositionally biased region" description="Basic and acidic residues" evidence="1">
    <location>
        <begin position="404"/>
        <end position="416"/>
    </location>
</feature>
<sequence length="836" mass="94200">MEITVVTLVEEQMSSWKVEAQSLLFSAYPDHLLSTRDKQASVLEYRIPKFVQNFMINHLIYLLLLMKKLYHSSMNSDTQEILRLYRNCSLITYINPGEHFQLSSIGAFPGKPLDLINLDCQELKFCRGCITARMWILLNYSGKTLHSRSKITSQRKACPILDSQRSSSITSSHKTTLIPKRDVNEDILNSTTYKTYYAYVNGAKEPKKARKFKKPASPKQNIVLVSPKEPTKKPGKAKKDVTSTKKTTTKPKPTKKKAPVKADGGKGLNVLSEVALFKASQLKEVTKRSKKDFHISHASGSGDGTDFESGVPDEQQRKISSTDEETEEDDDDDEDDTEDESDNDGNDDSDDSDGNDDDDDDDNNGNDDDDSDHERTESDRDENPNLNQSNEEHEEEEEEYVDEFTNKEDDADNAKEETEEELDNVEELYKDVNVNLRKEDVEITDADQGGVDQHNVSQESGFEQEEEDAHVTLTTVHDTQKIDGPMQSSSVSSDFTEKLLKFENVSPAHNEIASLMNTTVRHEEPSGQTSSLYTVLVTVIPEIMSAFNTTIPPPPPSFNPLLQQATPTPTQTASEVTTSFPTLPDFASVFRFNDRVTNLERDLLEMKQVDQYAQAISSIPAIVDRYIDNKLGEGIQQAIKSHTTECREEALTDKKEYIDLIDTSVRAIIKESTYEAAGSLSEFELTNILMDKIEEHKSYLRADYKRELYDALVKSYNTDKDLFHTYGEVFTLKRSRGDKDKDQDPSVGSDRGIKRRKSSKDVESSRDPKSKESKSIRSSKGTSRSQHKSSSKSAHADEPSHTVGDSGVQQNQELKHALTMMIKPDDEAASKVDWFK</sequence>
<feature type="compositionally biased region" description="Basic residues" evidence="1">
    <location>
        <begin position="247"/>
        <end position="259"/>
    </location>
</feature>
<proteinExistence type="predicted"/>
<feature type="compositionally biased region" description="Basic and acidic residues" evidence="1">
    <location>
        <begin position="284"/>
        <end position="295"/>
    </location>
</feature>
<feature type="compositionally biased region" description="Basic and acidic residues" evidence="1">
    <location>
        <begin position="759"/>
        <end position="775"/>
    </location>
</feature>
<feature type="compositionally biased region" description="Acidic residues" evidence="1">
    <location>
        <begin position="322"/>
        <end position="371"/>
    </location>
</feature>
<keyword evidence="3" id="KW-1185">Reference proteome</keyword>
<accession>A0ABQ4ZT05</accession>
<dbReference type="EMBL" id="BQNB010011560">
    <property type="protein sequence ID" value="GJS92140.1"/>
    <property type="molecule type" value="Genomic_DNA"/>
</dbReference>
<feature type="compositionally biased region" description="Acidic residues" evidence="1">
    <location>
        <begin position="417"/>
        <end position="426"/>
    </location>
</feature>
<feature type="region of interest" description="Disordered" evidence="1">
    <location>
        <begin position="284"/>
        <end position="426"/>
    </location>
</feature>
<feature type="compositionally biased region" description="Acidic residues" evidence="1">
    <location>
        <begin position="392"/>
        <end position="402"/>
    </location>
</feature>
<evidence type="ECO:0000256" key="1">
    <source>
        <dbReference type="SAM" id="MobiDB-lite"/>
    </source>
</evidence>
<feature type="compositionally biased region" description="Basic and acidic residues" evidence="1">
    <location>
        <begin position="735"/>
        <end position="744"/>
    </location>
</feature>